<feature type="region of interest" description="Disordered" evidence="1">
    <location>
        <begin position="66"/>
        <end position="88"/>
    </location>
</feature>
<dbReference type="AlphaFoldDB" id="A0AAD5WIA7"/>
<keyword evidence="4" id="KW-1185">Reference proteome</keyword>
<evidence type="ECO:0000313" key="4">
    <source>
        <dbReference type="Proteomes" id="UP001196413"/>
    </source>
</evidence>
<evidence type="ECO:0000256" key="2">
    <source>
        <dbReference type="SAM" id="Phobius"/>
    </source>
</evidence>
<keyword evidence="2" id="KW-1133">Transmembrane helix</keyword>
<comment type="caution">
    <text evidence="3">The sequence shown here is derived from an EMBL/GenBank/DDBJ whole genome shotgun (WGS) entry which is preliminary data.</text>
</comment>
<feature type="compositionally biased region" description="Basic and acidic residues" evidence="1">
    <location>
        <begin position="72"/>
        <end position="88"/>
    </location>
</feature>
<name>A0AAD5WIA7_PARTN</name>
<evidence type="ECO:0000313" key="3">
    <source>
        <dbReference type="EMBL" id="KAJ1370895.1"/>
    </source>
</evidence>
<feature type="transmembrane region" description="Helical" evidence="2">
    <location>
        <begin position="20"/>
        <end position="44"/>
    </location>
</feature>
<proteinExistence type="predicted"/>
<dbReference type="Proteomes" id="UP001196413">
    <property type="component" value="Unassembled WGS sequence"/>
</dbReference>
<dbReference type="EMBL" id="JAHQIW010006869">
    <property type="protein sequence ID" value="KAJ1370895.1"/>
    <property type="molecule type" value="Genomic_DNA"/>
</dbReference>
<dbReference type="Pfam" id="PF15086">
    <property type="entry name" value="UPF0542"/>
    <property type="match status" value="1"/>
</dbReference>
<organism evidence="3 4">
    <name type="scientific">Parelaphostrongylus tenuis</name>
    <name type="common">Meningeal worm</name>
    <dbReference type="NCBI Taxonomy" id="148309"/>
    <lineage>
        <taxon>Eukaryota</taxon>
        <taxon>Metazoa</taxon>
        <taxon>Ecdysozoa</taxon>
        <taxon>Nematoda</taxon>
        <taxon>Chromadorea</taxon>
        <taxon>Rhabditida</taxon>
        <taxon>Rhabditina</taxon>
        <taxon>Rhabditomorpha</taxon>
        <taxon>Strongyloidea</taxon>
        <taxon>Metastrongylidae</taxon>
        <taxon>Parelaphostrongylus</taxon>
    </lineage>
</organism>
<dbReference type="InterPro" id="IPR027877">
    <property type="entry name" value="Smim15"/>
</dbReference>
<accession>A0AAD5WIA7</accession>
<evidence type="ECO:0008006" key="5">
    <source>
        <dbReference type="Google" id="ProtNLM"/>
    </source>
</evidence>
<sequence>MHWLKEYAIRLVAIIVHEPMLFVQYVLVVIFAFVVLVSVMHWKVQKSVKKQEKMRKQKEKILRKLHDSRRRARDDSESVLVTEKDKNE</sequence>
<keyword evidence="2" id="KW-0812">Transmembrane</keyword>
<evidence type="ECO:0000256" key="1">
    <source>
        <dbReference type="SAM" id="MobiDB-lite"/>
    </source>
</evidence>
<protein>
    <recommendedName>
        <fullName evidence="5">Small integral membrane protein 15</fullName>
    </recommendedName>
</protein>
<keyword evidence="2" id="KW-0472">Membrane</keyword>
<reference evidence="3" key="1">
    <citation type="submission" date="2021-06" db="EMBL/GenBank/DDBJ databases">
        <title>Parelaphostrongylus tenuis whole genome reference sequence.</title>
        <authorList>
            <person name="Garwood T.J."/>
            <person name="Larsen P.A."/>
            <person name="Fountain-Jones N.M."/>
            <person name="Garbe J.R."/>
            <person name="Macchietto M.G."/>
            <person name="Kania S.A."/>
            <person name="Gerhold R.W."/>
            <person name="Richards J.E."/>
            <person name="Wolf T.M."/>
        </authorList>
    </citation>
    <scope>NUCLEOTIDE SEQUENCE</scope>
    <source>
        <strain evidence="3">MNPRO001-30</strain>
        <tissue evidence="3">Meninges</tissue>
    </source>
</reference>
<gene>
    <name evidence="3" type="ORF">KIN20_032718</name>
</gene>